<accession>A0A7C9FPP8</accession>
<evidence type="ECO:0000259" key="5">
    <source>
        <dbReference type="Pfam" id="PF21546"/>
    </source>
</evidence>
<sequence length="448" mass="50830">MKVTAVFDIGRTNKKYILFDESYRMVREIRETLPETTDEDGFPCEDVDLLTQWVQKHWEDLKKDEQYEIRAVNVSAYGASLVHLDAFDKPVAPLYSYLKPFPEASAADFYGHYGDPMRIALQTGSPPMGFLNSGLQMYWLKHSRPEVYAQVKTSLHLPQYILFLLTGRKVSDFTSLGCHTALWSLEMMDYHEWVKAEGIHKKMASLLAASSFIYRFDKNVIQSGFGIHDSSSALIPYRMAFKKPFILLSTGTWCVNFNPFANNPLTSDQLERDCLHFMTPEGSGVKASRVFMGREHDYQVGRIAQYFKLEPDFYRSIPFDARELDKDAPPFYPACMEGNGPFPDPQPSEWQISAFATPEAAYHHLLIGLTGIVATSLRLIGVDEVPTLFIDGGFAKNQIFTQLLARQFPKHEVFTTLLPYAAALGAALHVTRPQSFEFPGEIVKVEVE</sequence>
<dbReference type="GO" id="GO:0005975">
    <property type="term" value="P:carbohydrate metabolic process"/>
    <property type="evidence" value="ECO:0007669"/>
    <property type="project" value="InterPro"/>
</dbReference>
<dbReference type="GO" id="GO:0016301">
    <property type="term" value="F:kinase activity"/>
    <property type="evidence" value="ECO:0007669"/>
    <property type="project" value="UniProtKB-KW"/>
</dbReference>
<dbReference type="AlphaFoldDB" id="A0A7C9FPP8"/>
<keyword evidence="3 6" id="KW-0418">Kinase</keyword>
<keyword evidence="7" id="KW-1185">Reference proteome</keyword>
<comment type="caution">
    <text evidence="6">The sequence shown here is derived from an EMBL/GenBank/DDBJ whole genome shotgun (WGS) entry which is preliminary data.</text>
</comment>
<dbReference type="SUPFAM" id="SSF53067">
    <property type="entry name" value="Actin-like ATPase domain"/>
    <property type="match status" value="2"/>
</dbReference>
<gene>
    <name evidence="6" type="ORF">GBK04_09155</name>
</gene>
<evidence type="ECO:0000256" key="2">
    <source>
        <dbReference type="ARBA" id="ARBA00022679"/>
    </source>
</evidence>
<dbReference type="InterPro" id="IPR049382">
    <property type="entry name" value="FGGY_C_2"/>
</dbReference>
<protein>
    <submittedName>
        <fullName evidence="6">Carbohydrate kinase</fullName>
    </submittedName>
</protein>
<keyword evidence="2" id="KW-0808">Transferase</keyword>
<dbReference type="Pfam" id="PF00370">
    <property type="entry name" value="FGGY_N"/>
    <property type="match status" value="1"/>
</dbReference>
<dbReference type="Gene3D" id="3.30.420.40">
    <property type="match status" value="2"/>
</dbReference>
<evidence type="ECO:0000256" key="1">
    <source>
        <dbReference type="ARBA" id="ARBA00009156"/>
    </source>
</evidence>
<dbReference type="CDD" id="cd07772">
    <property type="entry name" value="ASKHA_NBD_FGGY_NaCK-like"/>
    <property type="match status" value="1"/>
</dbReference>
<evidence type="ECO:0000313" key="6">
    <source>
        <dbReference type="EMBL" id="MPR33529.1"/>
    </source>
</evidence>
<dbReference type="PANTHER" id="PTHR43095:SF2">
    <property type="entry name" value="GLUCONOKINASE"/>
    <property type="match status" value="1"/>
</dbReference>
<dbReference type="Pfam" id="PF21546">
    <property type="entry name" value="FGGY_C_2"/>
    <property type="match status" value="1"/>
</dbReference>
<dbReference type="Proteomes" id="UP000479293">
    <property type="component" value="Unassembled WGS sequence"/>
</dbReference>
<feature type="domain" description="Carbohydrate kinase FGGY C-terminal" evidence="5">
    <location>
        <begin position="243"/>
        <end position="430"/>
    </location>
</feature>
<organism evidence="6 7">
    <name type="scientific">Salmonirosea aquatica</name>
    <dbReference type="NCBI Taxonomy" id="2654236"/>
    <lineage>
        <taxon>Bacteria</taxon>
        <taxon>Pseudomonadati</taxon>
        <taxon>Bacteroidota</taxon>
        <taxon>Cytophagia</taxon>
        <taxon>Cytophagales</taxon>
        <taxon>Spirosomataceae</taxon>
        <taxon>Salmonirosea</taxon>
    </lineage>
</organism>
<comment type="similarity">
    <text evidence="1">Belongs to the FGGY kinase family.</text>
</comment>
<feature type="domain" description="Carbohydrate kinase FGGY N-terminal" evidence="4">
    <location>
        <begin position="6"/>
        <end position="227"/>
    </location>
</feature>
<reference evidence="6 7" key="1">
    <citation type="submission" date="2019-10" db="EMBL/GenBank/DDBJ databases">
        <title>Draft Genome Sequence of Cytophagaceae sp. SJW1-29.</title>
        <authorList>
            <person name="Choi A."/>
        </authorList>
    </citation>
    <scope>NUCLEOTIDE SEQUENCE [LARGE SCALE GENOMIC DNA]</scope>
    <source>
        <strain evidence="6 7">SJW1-29</strain>
    </source>
</reference>
<dbReference type="InterPro" id="IPR018484">
    <property type="entry name" value="FGGY_N"/>
</dbReference>
<dbReference type="PANTHER" id="PTHR43095">
    <property type="entry name" value="SUGAR KINASE"/>
    <property type="match status" value="1"/>
</dbReference>
<dbReference type="EMBL" id="WHLY01000002">
    <property type="protein sequence ID" value="MPR33529.1"/>
    <property type="molecule type" value="Genomic_DNA"/>
</dbReference>
<dbReference type="InterPro" id="IPR043129">
    <property type="entry name" value="ATPase_NBD"/>
</dbReference>
<evidence type="ECO:0000256" key="3">
    <source>
        <dbReference type="ARBA" id="ARBA00022777"/>
    </source>
</evidence>
<dbReference type="InterPro" id="IPR050406">
    <property type="entry name" value="FGGY_Carb_Kinase"/>
</dbReference>
<proteinExistence type="inferred from homology"/>
<evidence type="ECO:0000259" key="4">
    <source>
        <dbReference type="Pfam" id="PF00370"/>
    </source>
</evidence>
<evidence type="ECO:0000313" key="7">
    <source>
        <dbReference type="Proteomes" id="UP000479293"/>
    </source>
</evidence>
<dbReference type="RefSeq" id="WP_152758847.1">
    <property type="nucleotide sequence ID" value="NZ_WHLY01000002.1"/>
</dbReference>
<name>A0A7C9FPP8_9BACT</name>